<dbReference type="AlphaFoldDB" id="A0A139AFS4"/>
<evidence type="ECO:0000313" key="2">
    <source>
        <dbReference type="Proteomes" id="UP000070544"/>
    </source>
</evidence>
<protein>
    <submittedName>
        <fullName evidence="1">Uncharacterized protein</fullName>
    </submittedName>
</protein>
<dbReference type="Proteomes" id="UP000070544">
    <property type="component" value="Unassembled WGS sequence"/>
</dbReference>
<gene>
    <name evidence="1" type="ORF">M427DRAFT_32482</name>
</gene>
<name>A0A139AFS4_GONPJ</name>
<evidence type="ECO:0000313" key="1">
    <source>
        <dbReference type="EMBL" id="KXS15263.1"/>
    </source>
</evidence>
<dbReference type="EMBL" id="KQ965763">
    <property type="protein sequence ID" value="KXS15263.1"/>
    <property type="molecule type" value="Genomic_DNA"/>
</dbReference>
<keyword evidence="2" id="KW-1185">Reference proteome</keyword>
<sequence length="226" mass="25055">MHERFGELTIVAAVPLSFGDERDIGIAYERPNARFVVLKEIVVSTTGTDYWDVGAFVRAEPLHSRFYLSLRSVDGKRVYDGARQIVADIDIGPDNSRRSPSTSLAYGSRSHGHFYDHHRMGDHWVSAQDTLNGRTRGTIIVLPLAPTASDTVLVNAVTPPSYSAALPYFYMVTEAGLLYRAEGAVDADVLYLGRETTDGELLQVLFIPPLERRQMGLSETFDMACL</sequence>
<reference evidence="1 2" key="1">
    <citation type="journal article" date="2015" name="Genome Biol. Evol.">
        <title>Phylogenomic analyses indicate that early fungi evolved digesting cell walls of algal ancestors of land plants.</title>
        <authorList>
            <person name="Chang Y."/>
            <person name="Wang S."/>
            <person name="Sekimoto S."/>
            <person name="Aerts A.L."/>
            <person name="Choi C."/>
            <person name="Clum A."/>
            <person name="LaButti K.M."/>
            <person name="Lindquist E.A."/>
            <person name="Yee Ngan C."/>
            <person name="Ohm R.A."/>
            <person name="Salamov A.A."/>
            <person name="Grigoriev I.V."/>
            <person name="Spatafora J.W."/>
            <person name="Berbee M.L."/>
        </authorList>
    </citation>
    <scope>NUCLEOTIDE SEQUENCE [LARGE SCALE GENOMIC DNA]</scope>
    <source>
        <strain evidence="1 2">JEL478</strain>
    </source>
</reference>
<accession>A0A139AFS4</accession>
<proteinExistence type="predicted"/>
<organism evidence="1 2">
    <name type="scientific">Gonapodya prolifera (strain JEL478)</name>
    <name type="common">Monoblepharis prolifera</name>
    <dbReference type="NCBI Taxonomy" id="1344416"/>
    <lineage>
        <taxon>Eukaryota</taxon>
        <taxon>Fungi</taxon>
        <taxon>Fungi incertae sedis</taxon>
        <taxon>Chytridiomycota</taxon>
        <taxon>Chytridiomycota incertae sedis</taxon>
        <taxon>Monoblepharidomycetes</taxon>
        <taxon>Monoblepharidales</taxon>
        <taxon>Gonapodyaceae</taxon>
        <taxon>Gonapodya</taxon>
    </lineage>
</organism>